<dbReference type="Proteomes" id="UP001431963">
    <property type="component" value="Unassembled WGS sequence"/>
</dbReference>
<evidence type="ECO:0000313" key="3">
    <source>
        <dbReference type="Proteomes" id="UP001431963"/>
    </source>
</evidence>
<reference evidence="2" key="1">
    <citation type="submission" date="2024-02" db="EMBL/GenBank/DDBJ databases">
        <title>Genome sequences of strain Gemmobacter sp. JM10B15.</title>
        <authorList>
            <person name="Zhang M."/>
        </authorList>
    </citation>
    <scope>NUCLEOTIDE SEQUENCE</scope>
    <source>
        <strain evidence="2">JM10B15</strain>
    </source>
</reference>
<protein>
    <submittedName>
        <fullName evidence="2">Uncharacterized protein</fullName>
    </submittedName>
</protein>
<evidence type="ECO:0000256" key="1">
    <source>
        <dbReference type="SAM" id="SignalP"/>
    </source>
</evidence>
<dbReference type="EMBL" id="JBALHR010000001">
    <property type="protein sequence ID" value="MEH7826638.1"/>
    <property type="molecule type" value="Genomic_DNA"/>
</dbReference>
<organism evidence="2 3">
    <name type="scientific">Gemmobacter denitrificans</name>
    <dbReference type="NCBI Taxonomy" id="3123040"/>
    <lineage>
        <taxon>Bacteria</taxon>
        <taxon>Pseudomonadati</taxon>
        <taxon>Pseudomonadota</taxon>
        <taxon>Alphaproteobacteria</taxon>
        <taxon>Rhodobacterales</taxon>
        <taxon>Paracoccaceae</taxon>
        <taxon>Gemmobacter</taxon>
    </lineage>
</organism>
<proteinExistence type="predicted"/>
<gene>
    <name evidence="2" type="ORF">V6590_00595</name>
</gene>
<keyword evidence="1" id="KW-0732">Signal</keyword>
<dbReference type="RefSeq" id="WP_335417960.1">
    <property type="nucleotide sequence ID" value="NZ_JBALHR010000001.1"/>
</dbReference>
<sequence>MPKRALAVLALIAAQPALAALSPYYDSAEKITAILGDAAVADAVRQAPIGAISNSGTTKDGRDIWTVRVQDCDLTVHLTAVLPQGPGKTTYLVELAGPCS</sequence>
<comment type="caution">
    <text evidence="2">The sequence shown here is derived from an EMBL/GenBank/DDBJ whole genome shotgun (WGS) entry which is preliminary data.</text>
</comment>
<name>A0ABU8BPL7_9RHOB</name>
<keyword evidence="3" id="KW-1185">Reference proteome</keyword>
<feature type="signal peptide" evidence="1">
    <location>
        <begin position="1"/>
        <end position="19"/>
    </location>
</feature>
<feature type="chain" id="PRO_5046080865" evidence="1">
    <location>
        <begin position="20"/>
        <end position="100"/>
    </location>
</feature>
<evidence type="ECO:0000313" key="2">
    <source>
        <dbReference type="EMBL" id="MEH7826638.1"/>
    </source>
</evidence>
<accession>A0ABU8BPL7</accession>